<sequence length="151" mass="17654">MAQPPKHTKDNKPEPEMPTSTSTHLRYPIFGEGSGVYSKDSGFVYMLHGRTIEEQQKILRDHIDMIGIHKMDPMKIRQNVYKSRKLVGEPMLAGIYGKFWKRLLETPHPGEIRRKMAKEKIRKDFRTEARNICNKMLYAKGKHFKTLSKLI</sequence>
<proteinExistence type="predicted"/>
<protein>
    <submittedName>
        <fullName evidence="2">Uncharacterized protein</fullName>
    </submittedName>
</protein>
<feature type="region of interest" description="Disordered" evidence="1">
    <location>
        <begin position="1"/>
        <end position="25"/>
    </location>
</feature>
<evidence type="ECO:0000256" key="1">
    <source>
        <dbReference type="SAM" id="MobiDB-lite"/>
    </source>
</evidence>
<reference evidence="2" key="1">
    <citation type="submission" date="2021-01" db="EMBL/GenBank/DDBJ databases">
        <authorList>
            <person name="Corre E."/>
            <person name="Pelletier E."/>
            <person name="Niang G."/>
            <person name="Scheremetjew M."/>
            <person name="Finn R."/>
            <person name="Kale V."/>
            <person name="Holt S."/>
            <person name="Cochrane G."/>
            <person name="Meng A."/>
            <person name="Brown T."/>
            <person name="Cohen L."/>
        </authorList>
    </citation>
    <scope>NUCLEOTIDE SEQUENCE</scope>
    <source>
        <strain evidence="2">FSP1.4</strain>
    </source>
</reference>
<gene>
    <name evidence="2" type="ORF">EHAR0213_LOCUS4708</name>
</gene>
<dbReference type="AlphaFoldDB" id="A0A7S3J4N0"/>
<name>A0A7S3J4N0_9SPIT</name>
<evidence type="ECO:0000313" key="2">
    <source>
        <dbReference type="EMBL" id="CAE0345798.1"/>
    </source>
</evidence>
<accession>A0A7S3J4N0</accession>
<organism evidence="2">
    <name type="scientific">Euplotes harpa</name>
    <dbReference type="NCBI Taxonomy" id="151035"/>
    <lineage>
        <taxon>Eukaryota</taxon>
        <taxon>Sar</taxon>
        <taxon>Alveolata</taxon>
        <taxon>Ciliophora</taxon>
        <taxon>Intramacronucleata</taxon>
        <taxon>Spirotrichea</taxon>
        <taxon>Hypotrichia</taxon>
        <taxon>Euplotida</taxon>
        <taxon>Euplotidae</taxon>
        <taxon>Euplotes</taxon>
    </lineage>
</organism>
<dbReference type="EMBL" id="HBII01010916">
    <property type="protein sequence ID" value="CAE0345798.1"/>
    <property type="molecule type" value="Transcribed_RNA"/>
</dbReference>